<reference evidence="9 10" key="1">
    <citation type="submission" date="2024-03" db="EMBL/GenBank/DDBJ databases">
        <title>Complete Genome Sequence and Annotation of Ignatzschineria larvae DSM 13226.</title>
        <authorList>
            <person name="Cantrell E."/>
            <person name="Burcham Z.M."/>
        </authorList>
    </citation>
    <scope>NUCLEOTIDE SEQUENCE [LARGE SCALE GENOMIC DNA]</scope>
    <source>
        <strain evidence="9 10">DSM 13226</strain>
    </source>
</reference>
<dbReference type="PANTHER" id="PTHR30450">
    <property type="entry name" value="ABC TRANSPORTER PERMEASE"/>
    <property type="match status" value="1"/>
</dbReference>
<keyword evidence="3" id="KW-1003">Cell membrane</keyword>
<evidence type="ECO:0000256" key="4">
    <source>
        <dbReference type="ARBA" id="ARBA00022692"/>
    </source>
</evidence>
<feature type="transmembrane region" description="Helical" evidence="7">
    <location>
        <begin position="26"/>
        <end position="49"/>
    </location>
</feature>
<evidence type="ECO:0000313" key="10">
    <source>
        <dbReference type="Proteomes" id="UP001449178"/>
    </source>
</evidence>
<feature type="transmembrane region" description="Helical" evidence="7">
    <location>
        <begin position="91"/>
        <end position="113"/>
    </location>
</feature>
<accession>A0ABZ3C0N7</accession>
<keyword evidence="2 7" id="KW-0813">Transport</keyword>
<feature type="domain" description="ABC transmembrane type-1" evidence="8">
    <location>
        <begin position="22"/>
        <end position="214"/>
    </location>
</feature>
<dbReference type="InterPro" id="IPR035906">
    <property type="entry name" value="MetI-like_sf"/>
</dbReference>
<dbReference type="EMBL" id="CP150637">
    <property type="protein sequence ID" value="WZW88349.1"/>
    <property type="molecule type" value="Genomic_DNA"/>
</dbReference>
<dbReference type="InterPro" id="IPR051322">
    <property type="entry name" value="AA_ABC_Transporter_Permease"/>
</dbReference>
<keyword evidence="5 7" id="KW-1133">Transmembrane helix</keyword>
<evidence type="ECO:0000256" key="6">
    <source>
        <dbReference type="ARBA" id="ARBA00023136"/>
    </source>
</evidence>
<comment type="similarity">
    <text evidence="7">Belongs to the binding-protein-dependent transport system permease family.</text>
</comment>
<dbReference type="Proteomes" id="UP001449178">
    <property type="component" value="Chromosome"/>
</dbReference>
<feature type="transmembrane region" description="Helical" evidence="7">
    <location>
        <begin position="155"/>
        <end position="177"/>
    </location>
</feature>
<evidence type="ECO:0000259" key="8">
    <source>
        <dbReference type="PROSITE" id="PS50928"/>
    </source>
</evidence>
<feature type="transmembrane region" description="Helical" evidence="7">
    <location>
        <begin position="197"/>
        <end position="220"/>
    </location>
</feature>
<dbReference type="Gene3D" id="1.10.3720.10">
    <property type="entry name" value="MetI-like"/>
    <property type="match status" value="1"/>
</dbReference>
<evidence type="ECO:0000256" key="3">
    <source>
        <dbReference type="ARBA" id="ARBA00022475"/>
    </source>
</evidence>
<dbReference type="InterPro" id="IPR000515">
    <property type="entry name" value="MetI-like"/>
</dbReference>
<dbReference type="SUPFAM" id="SSF161098">
    <property type="entry name" value="MetI-like"/>
    <property type="match status" value="1"/>
</dbReference>
<proteinExistence type="inferred from homology"/>
<feature type="transmembrane region" description="Helical" evidence="7">
    <location>
        <begin position="61"/>
        <end position="85"/>
    </location>
</feature>
<evidence type="ECO:0000256" key="1">
    <source>
        <dbReference type="ARBA" id="ARBA00004651"/>
    </source>
</evidence>
<evidence type="ECO:0000313" key="9">
    <source>
        <dbReference type="EMBL" id="WZW88349.1"/>
    </source>
</evidence>
<dbReference type="PROSITE" id="PS50928">
    <property type="entry name" value="ABC_TM1"/>
    <property type="match status" value="1"/>
</dbReference>
<gene>
    <name evidence="9" type="ORF">WMO13_02910</name>
</gene>
<keyword evidence="10" id="KW-1185">Reference proteome</keyword>
<comment type="subcellular location">
    <subcellularLocation>
        <location evidence="1 7">Cell membrane</location>
        <topology evidence="1 7">Multi-pass membrane protein</topology>
    </subcellularLocation>
</comment>
<dbReference type="CDD" id="cd06261">
    <property type="entry name" value="TM_PBP2"/>
    <property type="match status" value="1"/>
</dbReference>
<protein>
    <submittedName>
        <fullName evidence="9">Methionine ABC transporter permease</fullName>
    </submittedName>
</protein>
<dbReference type="RefSeq" id="WP_026878242.1">
    <property type="nucleotide sequence ID" value="NZ_AZOD01000005.1"/>
</dbReference>
<evidence type="ECO:0000256" key="2">
    <source>
        <dbReference type="ARBA" id="ARBA00022448"/>
    </source>
</evidence>
<keyword evidence="4 7" id="KW-0812">Transmembrane</keyword>
<name>A0ABZ3C0N7_9GAMM</name>
<organism evidence="9 10">
    <name type="scientific">Ignatzschineria larvae DSM 13226</name>
    <dbReference type="NCBI Taxonomy" id="1111732"/>
    <lineage>
        <taxon>Bacteria</taxon>
        <taxon>Pseudomonadati</taxon>
        <taxon>Pseudomonadota</taxon>
        <taxon>Gammaproteobacteria</taxon>
        <taxon>Cardiobacteriales</taxon>
        <taxon>Ignatzschineriaceae</taxon>
        <taxon>Ignatzschineria</taxon>
    </lineage>
</organism>
<sequence length="224" mass="24131">MWQWYTETFKTQVTLEQFLQAGWETFVMVGVSLVIGTILGSIIGITLVLTRPGGIHASPAFYKILNTVVNIVRSLPFIILMVAIIPFTRMVVGTSIGTAAAIVPLIIYISPFIGRLVESSLLEVDHGIVEAADSMGASTFQLIWKFLLPEARGSLILNFTTATIGLVGATAMAGAVGGGGIGDLALNYGYQRFDSVAMFYTVVLLIVIVQAIQSLGNFLAKRYH</sequence>
<evidence type="ECO:0000256" key="7">
    <source>
        <dbReference type="RuleBase" id="RU363032"/>
    </source>
</evidence>
<evidence type="ECO:0000256" key="5">
    <source>
        <dbReference type="ARBA" id="ARBA00022989"/>
    </source>
</evidence>
<dbReference type="PANTHER" id="PTHR30450:SF14">
    <property type="entry name" value="TRANSPORTER, PERMEASE PROTEIN, PUTATIVE-RELATED"/>
    <property type="match status" value="1"/>
</dbReference>
<keyword evidence="6 7" id="KW-0472">Membrane</keyword>
<dbReference type="Pfam" id="PF00528">
    <property type="entry name" value="BPD_transp_1"/>
    <property type="match status" value="1"/>
</dbReference>